<sequence length="521" mass="56649">MPLFAFTLVLCWFIAPTWAQNCSVPPLTLTIQNTTFSDGIVVNRGIQTLLGGQLLGLRLSLSQNNTRVRNARDCPERAANFSRCQGASGGVFSISEDTFTSVPPSRWNVSVVDPHPQDVTILYGYGAAEFPGTEAMVDALPVEVWSDTDAQNKSELALGPSSSFLSRLVEHSWAPTRNIGLYYGSRSQNQAKDGRLIIGGFDEARFDASTEAEFPLFGYGAAISCPLQVMLADVILTNSEGNHSLFRDPDSRVPACIDTIQNAFTFTKTMYDQWAGLTRHIDFDGSNYTGQTYPADREPLLGTLTIKLSNGYTSVIPHFELVSNERGTDDQGKYAVLNSSRVMAAIQSGQGDLGNDVPQLGGVFLSQNYLRIDYDQRKFWLAKAVTNTSLPAEITGVCTSQPTMPVTNEGIPGGNKDLGLKVGLPVAFIIVIAGLFGLWRFKHRSRLPSPSPGGMFTQLHRNINLRGRPPQAADPGAREMIQTHQTATKPSESAAAQNTAKADSGRESDGYEDATRRNSLP</sequence>
<dbReference type="SUPFAM" id="SSF50630">
    <property type="entry name" value="Acid proteases"/>
    <property type="match status" value="1"/>
</dbReference>
<keyword evidence="2" id="KW-1133">Transmembrane helix</keyword>
<evidence type="ECO:0000256" key="2">
    <source>
        <dbReference type="SAM" id="Phobius"/>
    </source>
</evidence>
<evidence type="ECO:0008006" key="6">
    <source>
        <dbReference type="Google" id="ProtNLM"/>
    </source>
</evidence>
<dbReference type="Gene3D" id="2.40.70.10">
    <property type="entry name" value="Acid Proteases"/>
    <property type="match status" value="1"/>
</dbReference>
<feature type="signal peptide" evidence="3">
    <location>
        <begin position="1"/>
        <end position="19"/>
    </location>
</feature>
<evidence type="ECO:0000256" key="1">
    <source>
        <dbReference type="SAM" id="MobiDB-lite"/>
    </source>
</evidence>
<dbReference type="EMBL" id="JAFIMR010000004">
    <property type="protein sequence ID" value="KAI1879226.1"/>
    <property type="molecule type" value="Genomic_DNA"/>
</dbReference>
<reference evidence="4" key="1">
    <citation type="submission" date="2021-03" db="EMBL/GenBank/DDBJ databases">
        <title>Revisited historic fungal species revealed as producer of novel bioactive compounds through whole genome sequencing and comparative genomics.</title>
        <authorList>
            <person name="Vignolle G.A."/>
            <person name="Hochenegger N."/>
            <person name="Mach R.L."/>
            <person name="Mach-Aigner A.R."/>
            <person name="Javad Rahimi M."/>
            <person name="Salim K.A."/>
            <person name="Chan C.M."/>
            <person name="Lim L.B.L."/>
            <person name="Cai F."/>
            <person name="Druzhinina I.S."/>
            <person name="U'Ren J.M."/>
            <person name="Derntl C."/>
        </authorList>
    </citation>
    <scope>NUCLEOTIDE SEQUENCE</scope>
    <source>
        <strain evidence="4">TUCIM 5799</strain>
    </source>
</reference>
<accession>A0A9P9WU50</accession>
<keyword evidence="5" id="KW-1185">Reference proteome</keyword>
<dbReference type="InterPro" id="IPR021109">
    <property type="entry name" value="Peptidase_aspartic_dom_sf"/>
</dbReference>
<gene>
    <name evidence="4" type="ORF">JX265_002180</name>
</gene>
<protein>
    <recommendedName>
        <fullName evidence="6">Peptidase A1 domain-containing protein</fullName>
    </recommendedName>
</protein>
<proteinExistence type="predicted"/>
<dbReference type="AlphaFoldDB" id="A0A9P9WU50"/>
<evidence type="ECO:0000313" key="4">
    <source>
        <dbReference type="EMBL" id="KAI1879226.1"/>
    </source>
</evidence>
<dbReference type="Proteomes" id="UP000829685">
    <property type="component" value="Unassembled WGS sequence"/>
</dbReference>
<evidence type="ECO:0000313" key="5">
    <source>
        <dbReference type="Proteomes" id="UP000829685"/>
    </source>
</evidence>
<organism evidence="4 5">
    <name type="scientific">Neoarthrinium moseri</name>
    <dbReference type="NCBI Taxonomy" id="1658444"/>
    <lineage>
        <taxon>Eukaryota</taxon>
        <taxon>Fungi</taxon>
        <taxon>Dikarya</taxon>
        <taxon>Ascomycota</taxon>
        <taxon>Pezizomycotina</taxon>
        <taxon>Sordariomycetes</taxon>
        <taxon>Xylariomycetidae</taxon>
        <taxon>Amphisphaeriales</taxon>
        <taxon>Apiosporaceae</taxon>
        <taxon>Neoarthrinium</taxon>
    </lineage>
</organism>
<keyword evidence="2" id="KW-0472">Membrane</keyword>
<name>A0A9P9WU50_9PEZI</name>
<keyword evidence="3" id="KW-0732">Signal</keyword>
<feature type="compositionally biased region" description="Basic and acidic residues" evidence="1">
    <location>
        <begin position="503"/>
        <end position="521"/>
    </location>
</feature>
<feature type="compositionally biased region" description="Polar residues" evidence="1">
    <location>
        <begin position="482"/>
        <end position="501"/>
    </location>
</feature>
<feature type="transmembrane region" description="Helical" evidence="2">
    <location>
        <begin position="422"/>
        <end position="441"/>
    </location>
</feature>
<feature type="chain" id="PRO_5040271850" description="Peptidase A1 domain-containing protein" evidence="3">
    <location>
        <begin position="20"/>
        <end position="521"/>
    </location>
</feature>
<comment type="caution">
    <text evidence="4">The sequence shown here is derived from an EMBL/GenBank/DDBJ whole genome shotgun (WGS) entry which is preliminary data.</text>
</comment>
<evidence type="ECO:0000256" key="3">
    <source>
        <dbReference type="SAM" id="SignalP"/>
    </source>
</evidence>
<keyword evidence="2" id="KW-0812">Transmembrane</keyword>
<feature type="region of interest" description="Disordered" evidence="1">
    <location>
        <begin position="466"/>
        <end position="521"/>
    </location>
</feature>